<evidence type="ECO:0000256" key="1">
    <source>
        <dbReference type="SAM" id="MobiDB-lite"/>
    </source>
</evidence>
<name>A0AA45R470_9PSEU</name>
<dbReference type="EMBL" id="CP073249">
    <property type="protein sequence ID" value="QUF04323.1"/>
    <property type="molecule type" value="Genomic_DNA"/>
</dbReference>
<feature type="region of interest" description="Disordered" evidence="1">
    <location>
        <begin position="62"/>
        <end position="82"/>
    </location>
</feature>
<gene>
    <name evidence="2" type="ORF">KCV87_34270</name>
</gene>
<evidence type="ECO:0000313" key="3">
    <source>
        <dbReference type="Proteomes" id="UP000677152"/>
    </source>
</evidence>
<accession>A0AA45R470</accession>
<protein>
    <submittedName>
        <fullName evidence="2">Uncharacterized protein</fullName>
    </submittedName>
</protein>
<dbReference type="Proteomes" id="UP000677152">
    <property type="component" value="Chromosome"/>
</dbReference>
<sequence length="96" mass="9728">MNAVVAVSRSLTGSTAVINCPVPEPLPSTATFQGRPRRQVTRDPQNAGVAPPVLATVIRTGTSRPTRCGPAGIATPSDSTTAGTAEAGAAMALFPW</sequence>
<evidence type="ECO:0000313" key="2">
    <source>
        <dbReference type="EMBL" id="QUF04323.1"/>
    </source>
</evidence>
<reference evidence="2" key="1">
    <citation type="submission" date="2021-04" db="EMBL/GenBank/DDBJ databases">
        <title>Genomic sequence of Actinosynnema pretiosum subsp. pretiosum ATCC 31280 (C-14919).</title>
        <authorList>
            <person name="Bai L."/>
            <person name="Wang X."/>
            <person name="Xiao Y."/>
        </authorList>
    </citation>
    <scope>NUCLEOTIDE SEQUENCE</scope>
    <source>
        <strain evidence="2">ATCC 31280</strain>
    </source>
</reference>
<organism evidence="2 3">
    <name type="scientific">Actinosynnema pretiosum subsp. pretiosum</name>
    <dbReference type="NCBI Taxonomy" id="103721"/>
    <lineage>
        <taxon>Bacteria</taxon>
        <taxon>Bacillati</taxon>
        <taxon>Actinomycetota</taxon>
        <taxon>Actinomycetes</taxon>
        <taxon>Pseudonocardiales</taxon>
        <taxon>Pseudonocardiaceae</taxon>
        <taxon>Actinosynnema</taxon>
    </lineage>
</organism>
<dbReference type="AlphaFoldDB" id="A0AA45R470"/>
<proteinExistence type="predicted"/>